<dbReference type="Proteomes" id="UP000298588">
    <property type="component" value="Chromosome"/>
</dbReference>
<feature type="transmembrane region" description="Helical" evidence="7">
    <location>
        <begin position="46"/>
        <end position="66"/>
    </location>
</feature>
<keyword evidence="5 7" id="KW-0472">Membrane</keyword>
<dbReference type="AlphaFoldDB" id="A0A4D7QJD6"/>
<evidence type="ECO:0000256" key="1">
    <source>
        <dbReference type="ARBA" id="ARBA00004651"/>
    </source>
</evidence>
<evidence type="ECO:0000313" key="10">
    <source>
        <dbReference type="Proteomes" id="UP000298588"/>
    </source>
</evidence>
<evidence type="ECO:0000256" key="2">
    <source>
        <dbReference type="ARBA" id="ARBA00022475"/>
    </source>
</evidence>
<dbReference type="SUPFAM" id="SSF52540">
    <property type="entry name" value="P-loop containing nucleoside triphosphate hydrolases"/>
    <property type="match status" value="1"/>
</dbReference>
<dbReference type="Pfam" id="PF02706">
    <property type="entry name" value="Wzz"/>
    <property type="match status" value="1"/>
</dbReference>
<feature type="coiled-coil region" evidence="6">
    <location>
        <begin position="313"/>
        <end position="428"/>
    </location>
</feature>
<dbReference type="PANTHER" id="PTHR32309:SF13">
    <property type="entry name" value="FERRIC ENTEROBACTIN TRANSPORT PROTEIN FEPE"/>
    <property type="match status" value="1"/>
</dbReference>
<reference evidence="9 10" key="1">
    <citation type="submission" date="2019-04" db="EMBL/GenBank/DDBJ databases">
        <title>Phreatobacter aquaticus sp. nov.</title>
        <authorList>
            <person name="Choi A."/>
            <person name="Baek K."/>
        </authorList>
    </citation>
    <scope>NUCLEOTIDE SEQUENCE [LARGE SCALE GENOMIC DNA]</scope>
    <source>
        <strain evidence="9 10">NMCR1094</strain>
    </source>
</reference>
<evidence type="ECO:0000256" key="4">
    <source>
        <dbReference type="ARBA" id="ARBA00022989"/>
    </source>
</evidence>
<keyword evidence="2" id="KW-1003">Cell membrane</keyword>
<keyword evidence="6" id="KW-0175">Coiled coil</keyword>
<evidence type="ECO:0000256" key="3">
    <source>
        <dbReference type="ARBA" id="ARBA00022692"/>
    </source>
</evidence>
<keyword evidence="4 7" id="KW-1133">Transmembrane helix</keyword>
<organism evidence="9 10">
    <name type="scientific">Phreatobacter aquaticus</name>
    <dbReference type="NCBI Taxonomy" id="2570229"/>
    <lineage>
        <taxon>Bacteria</taxon>
        <taxon>Pseudomonadati</taxon>
        <taxon>Pseudomonadota</taxon>
        <taxon>Alphaproteobacteria</taxon>
        <taxon>Hyphomicrobiales</taxon>
        <taxon>Phreatobacteraceae</taxon>
        <taxon>Phreatobacter</taxon>
    </lineage>
</organism>
<proteinExistence type="predicted"/>
<gene>
    <name evidence="9" type="ORF">E8L99_16180</name>
</gene>
<feature type="domain" description="Polysaccharide chain length determinant N-terminal" evidence="8">
    <location>
        <begin position="32"/>
        <end position="126"/>
    </location>
</feature>
<feature type="transmembrane region" description="Helical" evidence="7">
    <location>
        <begin position="459"/>
        <end position="481"/>
    </location>
</feature>
<protein>
    <submittedName>
        <fullName evidence="9">Lipopolysaccharide biosynthesis protein</fullName>
    </submittedName>
</protein>
<dbReference type="InterPro" id="IPR027417">
    <property type="entry name" value="P-loop_NTPase"/>
</dbReference>
<evidence type="ECO:0000256" key="5">
    <source>
        <dbReference type="ARBA" id="ARBA00023136"/>
    </source>
</evidence>
<dbReference type="InterPro" id="IPR003856">
    <property type="entry name" value="LPS_length_determ_N"/>
</dbReference>
<dbReference type="Gene3D" id="3.40.50.300">
    <property type="entry name" value="P-loop containing nucleotide triphosphate hydrolases"/>
    <property type="match status" value="1"/>
</dbReference>
<evidence type="ECO:0000313" key="9">
    <source>
        <dbReference type="EMBL" id="QCK87185.1"/>
    </source>
</evidence>
<sequence length="738" mass="78884">MLVVICAWAEGIVVMGGWSGREADQTAGGQGLDLMALGRAIWAKRLWIALPTLAALAGTFAVVSVAQPTYRSETRLIVESGENPYTRSEVDRSNGGDRAAVDQEAVLSQVQLVLSRDVAQAVATQLELARRPEFDPTLRGFNPVKQVLILIGLMDDPLRMTAEERVLKSYYEKLTAFQVDKSRVIAIQFDSTDPLFAAEAANVVAARFLEAQQASKRSQTRNASEWLAGEVEQLRRKVQDSEGRVESFRARSNLFVGSNNTSLTGQQLAEVNSQIAAARAQQSDAQTRSRLLRDFLRAGRPIESGDVVNSEIIRRLNEQRAAVQAQLAEQSSTLGPRHPRIAELRAQATNLDSQLRSEAEKMVRVLENDARLAGARVEALSQNLDQAKRQSSDASEQEVQLRVLEREAKSHRDQLEALLARYRDATARDSLNALPADARIVSRATVSNVPAFPKKVPTMLIVTLGTFLLALGTVATLALLASPDGAERHERNEPNFDEAGAESEAHQPVMLVSGPDLSPESLNDAEPALRESIGHDGDRATDGPTAGSFDELLTLLNSGTAEKRRTLVVGTEADLVATGVCLAFARELARSGSKVVMIDCAANGALSALAGPGAAGLADFADGRADLPAIIHRDPASRAHIVPAGNGEPDAEAREFAVSVLAGTYDALLILGDRLPADAAAFEALAALAGDAVIVSASDARDPKVVSAYRRLDAVGLKPVVVMLAEANEAPLAEVVAA</sequence>
<dbReference type="EMBL" id="CP039865">
    <property type="protein sequence ID" value="QCK87185.1"/>
    <property type="molecule type" value="Genomic_DNA"/>
</dbReference>
<keyword evidence="10" id="KW-1185">Reference proteome</keyword>
<dbReference type="OrthoDB" id="7786248at2"/>
<keyword evidence="3 7" id="KW-0812">Transmembrane</keyword>
<dbReference type="InterPro" id="IPR050445">
    <property type="entry name" value="Bact_polysacc_biosynth/exp"/>
</dbReference>
<accession>A0A4D7QJD6</accession>
<evidence type="ECO:0000256" key="7">
    <source>
        <dbReference type="SAM" id="Phobius"/>
    </source>
</evidence>
<dbReference type="KEGG" id="paqt:E8L99_16180"/>
<feature type="coiled-coil region" evidence="6">
    <location>
        <begin position="231"/>
        <end position="288"/>
    </location>
</feature>
<name>A0A4D7QJD6_9HYPH</name>
<comment type="subcellular location">
    <subcellularLocation>
        <location evidence="1">Cell membrane</location>
        <topology evidence="1">Multi-pass membrane protein</topology>
    </subcellularLocation>
</comment>
<dbReference type="GO" id="GO:0004713">
    <property type="term" value="F:protein tyrosine kinase activity"/>
    <property type="evidence" value="ECO:0007669"/>
    <property type="project" value="TreeGrafter"/>
</dbReference>
<dbReference type="GO" id="GO:0005886">
    <property type="term" value="C:plasma membrane"/>
    <property type="evidence" value="ECO:0007669"/>
    <property type="project" value="UniProtKB-SubCell"/>
</dbReference>
<dbReference type="PANTHER" id="PTHR32309">
    <property type="entry name" value="TYROSINE-PROTEIN KINASE"/>
    <property type="match status" value="1"/>
</dbReference>
<evidence type="ECO:0000256" key="6">
    <source>
        <dbReference type="SAM" id="Coils"/>
    </source>
</evidence>
<evidence type="ECO:0000259" key="8">
    <source>
        <dbReference type="Pfam" id="PF02706"/>
    </source>
</evidence>
<dbReference type="RefSeq" id="WP_137100514.1">
    <property type="nucleotide sequence ID" value="NZ_CP039865.1"/>
</dbReference>